<dbReference type="Pfam" id="PF14246">
    <property type="entry name" value="TetR_C_7"/>
    <property type="match status" value="1"/>
</dbReference>
<dbReference type="InterPro" id="IPR039536">
    <property type="entry name" value="TetR_C_Proteobacteria"/>
</dbReference>
<evidence type="ECO:0000313" key="9">
    <source>
        <dbReference type="Proteomes" id="UP000321374"/>
    </source>
</evidence>
<dbReference type="PROSITE" id="PS01081">
    <property type="entry name" value="HTH_TETR_1"/>
    <property type="match status" value="1"/>
</dbReference>
<feature type="DNA-binding region" description="H-T-H motif" evidence="5">
    <location>
        <begin position="42"/>
        <end position="61"/>
    </location>
</feature>
<dbReference type="PANTHER" id="PTHR30055:SF146">
    <property type="entry name" value="HTH-TYPE TRANSCRIPTIONAL DUAL REGULATOR CECR"/>
    <property type="match status" value="1"/>
</dbReference>
<dbReference type="AlphaFoldDB" id="A0A5C7WJ62"/>
<dbReference type="InterPro" id="IPR050109">
    <property type="entry name" value="HTH-type_TetR-like_transc_reg"/>
</dbReference>
<feature type="region of interest" description="Disordered" evidence="6">
    <location>
        <begin position="1"/>
        <end position="20"/>
    </location>
</feature>
<comment type="caution">
    <text evidence="8">The sequence shown here is derived from an EMBL/GenBank/DDBJ whole genome shotgun (WGS) entry which is preliminary data.</text>
</comment>
<dbReference type="GO" id="GO:0000976">
    <property type="term" value="F:transcription cis-regulatory region binding"/>
    <property type="evidence" value="ECO:0007669"/>
    <property type="project" value="TreeGrafter"/>
</dbReference>
<feature type="domain" description="HTH tetR-type" evidence="7">
    <location>
        <begin position="19"/>
        <end position="79"/>
    </location>
</feature>
<evidence type="ECO:0000256" key="4">
    <source>
        <dbReference type="ARBA" id="ARBA00023163"/>
    </source>
</evidence>
<proteinExistence type="predicted"/>
<dbReference type="Proteomes" id="UP000321374">
    <property type="component" value="Unassembled WGS sequence"/>
</dbReference>
<dbReference type="EMBL" id="SSGG01000073">
    <property type="protein sequence ID" value="TXI36932.1"/>
    <property type="molecule type" value="Genomic_DNA"/>
</dbReference>
<dbReference type="Gene3D" id="1.10.10.60">
    <property type="entry name" value="Homeodomain-like"/>
    <property type="match status" value="1"/>
</dbReference>
<dbReference type="STRING" id="1122236.GCA_000378225_00416"/>
<keyword evidence="1" id="KW-0678">Repressor</keyword>
<dbReference type="Pfam" id="PF00440">
    <property type="entry name" value="TetR_N"/>
    <property type="match status" value="1"/>
</dbReference>
<dbReference type="Gene3D" id="1.10.357.10">
    <property type="entry name" value="Tetracycline Repressor, domain 2"/>
    <property type="match status" value="1"/>
</dbReference>
<evidence type="ECO:0000259" key="7">
    <source>
        <dbReference type="PROSITE" id="PS50977"/>
    </source>
</evidence>
<evidence type="ECO:0000256" key="5">
    <source>
        <dbReference type="PROSITE-ProRule" id="PRU00335"/>
    </source>
</evidence>
<reference evidence="8 9" key="1">
    <citation type="submission" date="2018-09" db="EMBL/GenBank/DDBJ databases">
        <title>Metagenome Assembled Genomes from an Advanced Water Purification Facility.</title>
        <authorList>
            <person name="Stamps B.W."/>
            <person name="Spear J.R."/>
        </authorList>
    </citation>
    <scope>NUCLEOTIDE SEQUENCE [LARGE SCALE GENOMIC DNA]</scope>
    <source>
        <strain evidence="8">Bin_42_2</strain>
    </source>
</reference>
<sequence>MESTQLKTKVGRPKSGTEQERHAHLLEQALALFMTEGFARTSIARVASTCGVSTRTIYERFGSKDELLVAALKHMVEQDVLAMTRVEGLGEQPLATVLANVSRLILNKVLEPRMVSFFRIGVSEVSHLPELTRAVKAVGPERIHRMLADIFAGYAAKGELPAQNFMQAAESYCELLVAGPRNKALFGVLEPDWDAEAHIAFVVQLFLNGLQGMKNK</sequence>
<dbReference type="PROSITE" id="PS50977">
    <property type="entry name" value="HTH_TETR_2"/>
    <property type="match status" value="1"/>
</dbReference>
<keyword evidence="2" id="KW-0805">Transcription regulation</keyword>
<evidence type="ECO:0000256" key="3">
    <source>
        <dbReference type="ARBA" id="ARBA00023125"/>
    </source>
</evidence>
<dbReference type="SUPFAM" id="SSF46689">
    <property type="entry name" value="Homeodomain-like"/>
    <property type="match status" value="1"/>
</dbReference>
<dbReference type="PANTHER" id="PTHR30055">
    <property type="entry name" value="HTH-TYPE TRANSCRIPTIONAL REGULATOR RUTR"/>
    <property type="match status" value="1"/>
</dbReference>
<keyword evidence="3 5" id="KW-0238">DNA-binding</keyword>
<dbReference type="InterPro" id="IPR009057">
    <property type="entry name" value="Homeodomain-like_sf"/>
</dbReference>
<accession>A0A5C7WJ62</accession>
<name>A0A5C7WJ62_METME</name>
<evidence type="ECO:0000313" key="8">
    <source>
        <dbReference type="EMBL" id="TXI36932.1"/>
    </source>
</evidence>
<dbReference type="GO" id="GO:0003700">
    <property type="term" value="F:DNA-binding transcription factor activity"/>
    <property type="evidence" value="ECO:0007669"/>
    <property type="project" value="TreeGrafter"/>
</dbReference>
<dbReference type="PRINTS" id="PR00455">
    <property type="entry name" value="HTHTETR"/>
</dbReference>
<gene>
    <name evidence="8" type="ORF">E6Q51_04515</name>
</gene>
<dbReference type="InterPro" id="IPR023772">
    <property type="entry name" value="DNA-bd_HTH_TetR-type_CS"/>
</dbReference>
<protein>
    <submittedName>
        <fullName evidence="8">TetR/AcrR family transcriptional regulator</fullName>
    </submittedName>
</protein>
<dbReference type="InterPro" id="IPR001647">
    <property type="entry name" value="HTH_TetR"/>
</dbReference>
<evidence type="ECO:0000256" key="1">
    <source>
        <dbReference type="ARBA" id="ARBA00022491"/>
    </source>
</evidence>
<organism evidence="8 9">
    <name type="scientific">Methylophilus methylotrophus</name>
    <name type="common">Bacterium W3A1</name>
    <dbReference type="NCBI Taxonomy" id="17"/>
    <lineage>
        <taxon>Bacteria</taxon>
        <taxon>Pseudomonadati</taxon>
        <taxon>Pseudomonadota</taxon>
        <taxon>Betaproteobacteria</taxon>
        <taxon>Nitrosomonadales</taxon>
        <taxon>Methylophilaceae</taxon>
        <taxon>Methylophilus</taxon>
    </lineage>
</organism>
<evidence type="ECO:0000256" key="2">
    <source>
        <dbReference type="ARBA" id="ARBA00023015"/>
    </source>
</evidence>
<evidence type="ECO:0000256" key="6">
    <source>
        <dbReference type="SAM" id="MobiDB-lite"/>
    </source>
</evidence>
<keyword evidence="4" id="KW-0804">Transcription</keyword>